<dbReference type="RefSeq" id="WP_188852140.1">
    <property type="nucleotide sequence ID" value="NZ_BMJJ01000007.1"/>
</dbReference>
<dbReference type="AlphaFoldDB" id="A0A917DC24"/>
<feature type="compositionally biased region" description="Low complexity" evidence="1">
    <location>
        <begin position="68"/>
        <end position="91"/>
    </location>
</feature>
<feature type="signal peptide" evidence="2">
    <location>
        <begin position="1"/>
        <end position="22"/>
    </location>
</feature>
<dbReference type="Proteomes" id="UP000613160">
    <property type="component" value="Unassembled WGS sequence"/>
</dbReference>
<evidence type="ECO:0000313" key="4">
    <source>
        <dbReference type="Proteomes" id="UP000613160"/>
    </source>
</evidence>
<feature type="region of interest" description="Disordered" evidence="1">
    <location>
        <begin position="23"/>
        <end position="91"/>
    </location>
</feature>
<accession>A0A917DC24</accession>
<name>A0A917DC24_9HYPH</name>
<proteinExistence type="predicted"/>
<protein>
    <recommendedName>
        <fullName evidence="5">DNA topoisomerase IV subunit B</fullName>
    </recommendedName>
</protein>
<evidence type="ECO:0008006" key="5">
    <source>
        <dbReference type="Google" id="ProtNLM"/>
    </source>
</evidence>
<feature type="chain" id="PRO_5038008989" description="DNA topoisomerase IV subunit B" evidence="2">
    <location>
        <begin position="23"/>
        <end position="223"/>
    </location>
</feature>
<feature type="compositionally biased region" description="Low complexity" evidence="1">
    <location>
        <begin position="23"/>
        <end position="36"/>
    </location>
</feature>
<evidence type="ECO:0000256" key="2">
    <source>
        <dbReference type="SAM" id="SignalP"/>
    </source>
</evidence>
<dbReference type="EMBL" id="BMJJ01000007">
    <property type="protein sequence ID" value="GGD25282.1"/>
    <property type="molecule type" value="Genomic_DNA"/>
</dbReference>
<feature type="compositionally biased region" description="Pro residues" evidence="1">
    <location>
        <begin position="37"/>
        <end position="49"/>
    </location>
</feature>
<evidence type="ECO:0000313" key="3">
    <source>
        <dbReference type="EMBL" id="GGD25282.1"/>
    </source>
</evidence>
<evidence type="ECO:0000256" key="1">
    <source>
        <dbReference type="SAM" id="MobiDB-lite"/>
    </source>
</evidence>
<keyword evidence="4" id="KW-1185">Reference proteome</keyword>
<reference evidence="3" key="2">
    <citation type="submission" date="2020-09" db="EMBL/GenBank/DDBJ databases">
        <authorList>
            <person name="Sun Q."/>
            <person name="Zhou Y."/>
        </authorList>
    </citation>
    <scope>NUCLEOTIDE SEQUENCE</scope>
    <source>
        <strain evidence="3">CGMCC 1.15493</strain>
    </source>
</reference>
<reference evidence="3" key="1">
    <citation type="journal article" date="2014" name="Int. J. Syst. Evol. Microbiol.">
        <title>Complete genome sequence of Corynebacterium casei LMG S-19264T (=DSM 44701T), isolated from a smear-ripened cheese.</title>
        <authorList>
            <consortium name="US DOE Joint Genome Institute (JGI-PGF)"/>
            <person name="Walter F."/>
            <person name="Albersmeier A."/>
            <person name="Kalinowski J."/>
            <person name="Ruckert C."/>
        </authorList>
    </citation>
    <scope>NUCLEOTIDE SEQUENCE</scope>
    <source>
        <strain evidence="3">CGMCC 1.15493</strain>
    </source>
</reference>
<gene>
    <name evidence="3" type="ORF">GCM10011335_30270</name>
</gene>
<keyword evidence="2" id="KW-0732">Signal</keyword>
<organism evidence="3 4">
    <name type="scientific">Aureimonas glaciei</name>
    <dbReference type="NCBI Taxonomy" id="1776957"/>
    <lineage>
        <taxon>Bacteria</taxon>
        <taxon>Pseudomonadati</taxon>
        <taxon>Pseudomonadota</taxon>
        <taxon>Alphaproteobacteria</taxon>
        <taxon>Hyphomicrobiales</taxon>
        <taxon>Aurantimonadaceae</taxon>
        <taxon>Aureimonas</taxon>
    </lineage>
</organism>
<comment type="caution">
    <text evidence="3">The sequence shown here is derived from an EMBL/GenBank/DDBJ whole genome shotgun (WGS) entry which is preliminary data.</text>
</comment>
<sequence>MTNRTALFAGIAAAALSLQPSAAWSQTEAPVAAPAAPAAPAPYTPPSAPAPAETTAPAETPPEPAPGLAPADAAATPAAPAAPAATASAPTTTDDGVLAAVQALPLPIEDVQIVGPWTDGDKSGVWRTVMLQVGPPEKESYRFFIQQLEKSAATTNVLSTTEIKEIPGINGAIVGYRADEPTEGDTTGLTLFFDIVPSDGEISETYELHYFKDQPYTFGPATN</sequence>